<comment type="caution">
    <text evidence="1">The sequence shown here is derived from an EMBL/GenBank/DDBJ whole genome shotgun (WGS) entry which is preliminary data.</text>
</comment>
<dbReference type="EMBL" id="APPE01000006">
    <property type="protein sequence ID" value="ENV00971.1"/>
    <property type="molecule type" value="Genomic_DNA"/>
</dbReference>
<dbReference type="eggNOG" id="COG1100">
    <property type="taxonomic scope" value="Bacteria"/>
</dbReference>
<reference evidence="1 2" key="1">
    <citation type="submission" date="2013-02" db="EMBL/GenBank/DDBJ databases">
        <title>The Genome Sequence of Acinetobacter sp. NIPH 899.</title>
        <authorList>
            <consortium name="The Broad Institute Genome Sequencing Platform"/>
            <consortium name="The Broad Institute Genome Sequencing Center for Infectious Disease"/>
            <person name="Cerqueira G."/>
            <person name="Feldgarden M."/>
            <person name="Courvalin P."/>
            <person name="Perichon B."/>
            <person name="Grillot-Courvalin C."/>
            <person name="Clermont D."/>
            <person name="Rocha E."/>
            <person name="Yoon E.-J."/>
            <person name="Nemec A."/>
            <person name="Walker B."/>
            <person name="Young S.K."/>
            <person name="Zeng Q."/>
            <person name="Gargeya S."/>
            <person name="Fitzgerald M."/>
            <person name="Haas B."/>
            <person name="Abouelleil A."/>
            <person name="Alvarado L."/>
            <person name="Arachchi H.M."/>
            <person name="Berlin A.M."/>
            <person name="Chapman S.B."/>
            <person name="Dewar J."/>
            <person name="Goldberg J."/>
            <person name="Griggs A."/>
            <person name="Gujja S."/>
            <person name="Hansen M."/>
            <person name="Howarth C."/>
            <person name="Imamovic A."/>
            <person name="Larimer J."/>
            <person name="McCowan C."/>
            <person name="Murphy C."/>
            <person name="Neiman D."/>
            <person name="Pearson M."/>
            <person name="Priest M."/>
            <person name="Roberts A."/>
            <person name="Saif S."/>
            <person name="Shea T."/>
            <person name="Sisk P."/>
            <person name="Sykes S."/>
            <person name="Wortman J."/>
            <person name="Nusbaum C."/>
            <person name="Birren B."/>
        </authorList>
    </citation>
    <scope>NUCLEOTIDE SEQUENCE [LARGE SCALE GENOMIC DNA]</scope>
    <source>
        <strain evidence="1 2">NIPH 899</strain>
    </source>
</reference>
<proteinExistence type="predicted"/>
<accession>N8VN63</accession>
<gene>
    <name evidence="1" type="ORF">F969_00057</name>
</gene>
<keyword evidence="2" id="KW-1185">Reference proteome</keyword>
<name>N8VN63_9GAMM</name>
<evidence type="ECO:0000313" key="2">
    <source>
        <dbReference type="Proteomes" id="UP000013070"/>
    </source>
</evidence>
<dbReference type="Pfam" id="PF13479">
    <property type="entry name" value="AAA_24"/>
    <property type="match status" value="1"/>
</dbReference>
<sequence>MALAVIRPNEPMAVNAIKVYIYGDPSMGKSTLGMTAKNALIIDADKGAYRVGHLRRAPVQLAETWEQVACLTESDLEPFETIVIDTIGRLLDLVKFNVGKTQGNSKRDGSLMLHAHGIANNTFQTFVNRMIGYGKNVVFMAHATEDKDDDLIIHRPDLGGKNRQEVYRLSDCMAYFTYERDQHGNEKRLLKFGYNQKHHSKDCAGLGNIEVPDLEKNPTFLGDLIDGIKAHLNTLTPEQKAHVELEQSWIHWQQVCHEAKYCSEINALTKELVEDYATHPYYKSMSDHLKTCAKHLNLTYNLEAQRWVEKDAA</sequence>
<protein>
    <recommendedName>
        <fullName evidence="3">Phage nucleotide-binding protein</fullName>
    </recommendedName>
</protein>
<dbReference type="SUPFAM" id="SSF52540">
    <property type="entry name" value="P-loop containing nucleoside triphosphate hydrolases"/>
    <property type="match status" value="1"/>
</dbReference>
<dbReference type="InterPro" id="IPR027417">
    <property type="entry name" value="P-loop_NTPase"/>
</dbReference>
<organism evidence="1 2">
    <name type="scientific">Acinetobacter variabilis</name>
    <dbReference type="NCBI Taxonomy" id="70346"/>
    <lineage>
        <taxon>Bacteria</taxon>
        <taxon>Pseudomonadati</taxon>
        <taxon>Pseudomonadota</taxon>
        <taxon>Gammaproteobacteria</taxon>
        <taxon>Moraxellales</taxon>
        <taxon>Moraxellaceae</taxon>
        <taxon>Acinetobacter</taxon>
    </lineage>
</organism>
<evidence type="ECO:0008006" key="3">
    <source>
        <dbReference type="Google" id="ProtNLM"/>
    </source>
</evidence>
<evidence type="ECO:0000313" key="1">
    <source>
        <dbReference type="EMBL" id="ENV00971.1"/>
    </source>
</evidence>
<dbReference type="RefSeq" id="WP_004787929.1">
    <property type="nucleotide sequence ID" value="NZ_KB849413.1"/>
</dbReference>
<dbReference type="Proteomes" id="UP000013070">
    <property type="component" value="Unassembled WGS sequence"/>
</dbReference>
<dbReference type="AlphaFoldDB" id="N8VN63"/>
<dbReference type="HOGENOM" id="CLU_060253_1_0_6"/>
<dbReference type="PATRIC" id="fig|1217710.3.peg.50"/>